<gene>
    <name evidence="1" type="ORF">mRhiFer1_008745</name>
</gene>
<reference evidence="1 2" key="1">
    <citation type="journal article" date="2020" name="Nature">
        <title>Six reference-quality genomes reveal evolution of bat adaptations.</title>
        <authorList>
            <person name="Jebb D."/>
            <person name="Huang Z."/>
            <person name="Pippel M."/>
            <person name="Hughes G.M."/>
            <person name="Lavrichenko K."/>
            <person name="Devanna P."/>
            <person name="Winkler S."/>
            <person name="Jermiin L.S."/>
            <person name="Skirmuntt E.C."/>
            <person name="Katzourakis A."/>
            <person name="Burkitt-Gray L."/>
            <person name="Ray D.A."/>
            <person name="Sullivan K.A.M."/>
            <person name="Roscito J.G."/>
            <person name="Kirilenko B.M."/>
            <person name="Davalos L.M."/>
            <person name="Corthals A.P."/>
            <person name="Power M.L."/>
            <person name="Jones G."/>
            <person name="Ransome R.D."/>
            <person name="Dechmann D.K.N."/>
            <person name="Locatelli A.G."/>
            <person name="Puechmaille S.J."/>
            <person name="Fedrigo O."/>
            <person name="Jarvis E.D."/>
            <person name="Hiller M."/>
            <person name="Vernes S.C."/>
            <person name="Myers E.W."/>
            <person name="Teeling E.C."/>
        </authorList>
    </citation>
    <scope>NUCLEOTIDE SEQUENCE [LARGE SCALE GENOMIC DNA]</scope>
    <source>
        <strain evidence="1">MRhiFer1</strain>
        <tissue evidence="1">Lung</tissue>
    </source>
</reference>
<sequence>MDKTFTELVHARPIEKPAGQQQASTVRSSIICQANLHAVLWEFMSVSCTNYHISFYTGVSSLTNDTSVGYTNFHSVFGCVVLIFIQDYRAFPGIVISFTRSSSLEVSLIFDNLTKSHPAEQRPASIAHHSLQAQLGTGGEKLAKTL</sequence>
<organism evidence="1 2">
    <name type="scientific">Rhinolophus ferrumequinum</name>
    <name type="common">Greater horseshoe bat</name>
    <dbReference type="NCBI Taxonomy" id="59479"/>
    <lineage>
        <taxon>Eukaryota</taxon>
        <taxon>Metazoa</taxon>
        <taxon>Chordata</taxon>
        <taxon>Craniata</taxon>
        <taxon>Vertebrata</taxon>
        <taxon>Euteleostomi</taxon>
        <taxon>Mammalia</taxon>
        <taxon>Eutheria</taxon>
        <taxon>Laurasiatheria</taxon>
        <taxon>Chiroptera</taxon>
        <taxon>Yinpterochiroptera</taxon>
        <taxon>Rhinolophoidea</taxon>
        <taxon>Rhinolophidae</taxon>
        <taxon>Rhinolophinae</taxon>
        <taxon>Rhinolophus</taxon>
    </lineage>
</organism>
<evidence type="ECO:0000313" key="2">
    <source>
        <dbReference type="Proteomes" id="UP000585614"/>
    </source>
</evidence>
<dbReference type="AlphaFoldDB" id="A0A7J7TLY8"/>
<accession>A0A7J7TLY8</accession>
<dbReference type="Proteomes" id="UP000585614">
    <property type="component" value="Unassembled WGS sequence"/>
</dbReference>
<evidence type="ECO:0000313" key="1">
    <source>
        <dbReference type="EMBL" id="KAF6301826.1"/>
    </source>
</evidence>
<proteinExistence type="predicted"/>
<dbReference type="EMBL" id="JACAGC010000019">
    <property type="protein sequence ID" value="KAF6301826.1"/>
    <property type="molecule type" value="Genomic_DNA"/>
</dbReference>
<protein>
    <submittedName>
        <fullName evidence="1">Uncharacterized protein</fullName>
    </submittedName>
</protein>
<name>A0A7J7TLY8_RHIFE</name>
<comment type="caution">
    <text evidence="1">The sequence shown here is derived from an EMBL/GenBank/DDBJ whole genome shotgun (WGS) entry which is preliminary data.</text>
</comment>